<dbReference type="NCBIfam" id="TIGR00154">
    <property type="entry name" value="ispE"/>
    <property type="match status" value="1"/>
</dbReference>
<feature type="domain" description="GHMP kinase N-terminal" evidence="11">
    <location>
        <begin position="70"/>
        <end position="145"/>
    </location>
</feature>
<dbReference type="InterPro" id="IPR014721">
    <property type="entry name" value="Ribsml_uS5_D2-typ_fold_subgr"/>
</dbReference>
<dbReference type="InterPro" id="IPR006204">
    <property type="entry name" value="GHMP_kinase_N_dom"/>
</dbReference>
<evidence type="ECO:0000259" key="12">
    <source>
        <dbReference type="Pfam" id="PF08544"/>
    </source>
</evidence>
<dbReference type="RefSeq" id="WP_146885559.1">
    <property type="nucleotide sequence ID" value="NZ_BJYG01000003.1"/>
</dbReference>
<dbReference type="InterPro" id="IPR036554">
    <property type="entry name" value="GHMP_kinase_C_sf"/>
</dbReference>
<evidence type="ECO:0000256" key="4">
    <source>
        <dbReference type="ARBA" id="ARBA00022679"/>
    </source>
</evidence>
<dbReference type="PANTHER" id="PTHR43527:SF2">
    <property type="entry name" value="4-DIPHOSPHOCYTIDYL-2-C-METHYL-D-ERYTHRITOL KINASE, CHLOROPLASTIC"/>
    <property type="match status" value="1"/>
</dbReference>
<dbReference type="AlphaFoldDB" id="A0A511XGY7"/>
<feature type="binding site" evidence="10">
    <location>
        <begin position="98"/>
        <end position="108"/>
    </location>
    <ligand>
        <name>ATP</name>
        <dbReference type="ChEBI" id="CHEBI:30616"/>
    </ligand>
</feature>
<keyword evidence="5 10" id="KW-0547">Nucleotide-binding</keyword>
<evidence type="ECO:0000259" key="11">
    <source>
        <dbReference type="Pfam" id="PF00288"/>
    </source>
</evidence>
<dbReference type="OrthoDB" id="9809438at2"/>
<dbReference type="Gene3D" id="3.30.70.890">
    <property type="entry name" value="GHMP kinase, C-terminal domain"/>
    <property type="match status" value="1"/>
</dbReference>
<evidence type="ECO:0000256" key="2">
    <source>
        <dbReference type="ARBA" id="ARBA00012052"/>
    </source>
</evidence>
<evidence type="ECO:0000256" key="10">
    <source>
        <dbReference type="HAMAP-Rule" id="MF_00061"/>
    </source>
</evidence>
<keyword evidence="6 10" id="KW-0418">Kinase</keyword>
<protein>
    <recommendedName>
        <fullName evidence="3 10">4-diphosphocytidyl-2-C-methyl-D-erythritol kinase</fullName>
        <shortName evidence="10">CMK</shortName>
        <ecNumber evidence="2 10">2.7.1.148</ecNumber>
    </recommendedName>
    <alternativeName>
        <fullName evidence="9 10">4-(cytidine-5'-diphospho)-2-C-methyl-D-erythritol kinase</fullName>
    </alternativeName>
</protein>
<dbReference type="GO" id="GO:0016114">
    <property type="term" value="P:terpenoid biosynthetic process"/>
    <property type="evidence" value="ECO:0007669"/>
    <property type="project" value="UniProtKB-UniRule"/>
</dbReference>
<proteinExistence type="inferred from homology"/>
<dbReference type="EC" id="2.7.1.148" evidence="2 10"/>
<dbReference type="PIRSF" id="PIRSF010376">
    <property type="entry name" value="IspE"/>
    <property type="match status" value="1"/>
</dbReference>
<evidence type="ECO:0000256" key="5">
    <source>
        <dbReference type="ARBA" id="ARBA00022741"/>
    </source>
</evidence>
<organism evidence="13 14">
    <name type="scientific">Acetobacter oeni</name>
    <dbReference type="NCBI Taxonomy" id="304077"/>
    <lineage>
        <taxon>Bacteria</taxon>
        <taxon>Pseudomonadati</taxon>
        <taxon>Pseudomonadota</taxon>
        <taxon>Alphaproteobacteria</taxon>
        <taxon>Acetobacterales</taxon>
        <taxon>Acetobacteraceae</taxon>
        <taxon>Acetobacter</taxon>
    </lineage>
</organism>
<evidence type="ECO:0000256" key="1">
    <source>
        <dbReference type="ARBA" id="ARBA00009684"/>
    </source>
</evidence>
<dbReference type="Proteomes" id="UP000321746">
    <property type="component" value="Unassembled WGS sequence"/>
</dbReference>
<dbReference type="Gene3D" id="3.30.230.10">
    <property type="match status" value="1"/>
</dbReference>
<evidence type="ECO:0000256" key="6">
    <source>
        <dbReference type="ARBA" id="ARBA00022777"/>
    </source>
</evidence>
<gene>
    <name evidence="10 13" type="primary">ispE</name>
    <name evidence="13" type="ORF">AOE01nite_04390</name>
</gene>
<dbReference type="GO" id="GO:0005524">
    <property type="term" value="F:ATP binding"/>
    <property type="evidence" value="ECO:0007669"/>
    <property type="project" value="UniProtKB-UniRule"/>
</dbReference>
<dbReference type="EMBL" id="BJYG01000003">
    <property type="protein sequence ID" value="GEN62215.1"/>
    <property type="molecule type" value="Genomic_DNA"/>
</dbReference>
<keyword evidence="7 10" id="KW-0067">ATP-binding</keyword>
<feature type="active site" evidence="10">
    <location>
        <position position="140"/>
    </location>
</feature>
<dbReference type="UniPathway" id="UPA00056">
    <property type="reaction ID" value="UER00094"/>
</dbReference>
<dbReference type="InterPro" id="IPR013750">
    <property type="entry name" value="GHMP_kinase_C_dom"/>
</dbReference>
<name>A0A511XGY7_9PROT</name>
<dbReference type="Pfam" id="PF00288">
    <property type="entry name" value="GHMP_kinases_N"/>
    <property type="match status" value="1"/>
</dbReference>
<keyword evidence="14" id="KW-1185">Reference proteome</keyword>
<reference evidence="13 14" key="1">
    <citation type="submission" date="2019-07" db="EMBL/GenBank/DDBJ databases">
        <title>Whole genome shotgun sequence of Acetobacter oeni NBRC 105207.</title>
        <authorList>
            <person name="Hosoyama A."/>
            <person name="Uohara A."/>
            <person name="Ohji S."/>
            <person name="Ichikawa N."/>
        </authorList>
    </citation>
    <scope>NUCLEOTIDE SEQUENCE [LARGE SCALE GENOMIC DNA]</scope>
    <source>
        <strain evidence="13 14">NBRC 105207</strain>
    </source>
</reference>
<dbReference type="InterPro" id="IPR020568">
    <property type="entry name" value="Ribosomal_Su5_D2-typ_SF"/>
</dbReference>
<keyword evidence="4 10" id="KW-0808">Transferase</keyword>
<dbReference type="SUPFAM" id="SSF54211">
    <property type="entry name" value="Ribosomal protein S5 domain 2-like"/>
    <property type="match status" value="1"/>
</dbReference>
<evidence type="ECO:0000256" key="8">
    <source>
        <dbReference type="ARBA" id="ARBA00023229"/>
    </source>
</evidence>
<feature type="active site" evidence="10">
    <location>
        <position position="10"/>
    </location>
</feature>
<feature type="domain" description="GHMP kinase C-terminal" evidence="12">
    <location>
        <begin position="206"/>
        <end position="273"/>
    </location>
</feature>
<accession>A0A511XGY7</accession>
<comment type="pathway">
    <text evidence="10">Isoprenoid biosynthesis; isopentenyl diphosphate biosynthesis via DXP pathway; isopentenyl diphosphate from 1-deoxy-D-xylulose 5-phosphate: step 3/6.</text>
</comment>
<evidence type="ECO:0000256" key="3">
    <source>
        <dbReference type="ARBA" id="ARBA00017473"/>
    </source>
</evidence>
<dbReference type="NCBIfam" id="NF011202">
    <property type="entry name" value="PRK14608.1"/>
    <property type="match status" value="1"/>
</dbReference>
<comment type="catalytic activity">
    <reaction evidence="10">
        <text>4-CDP-2-C-methyl-D-erythritol + ATP = 4-CDP-2-C-methyl-D-erythritol 2-phosphate + ADP + H(+)</text>
        <dbReference type="Rhea" id="RHEA:18437"/>
        <dbReference type="ChEBI" id="CHEBI:15378"/>
        <dbReference type="ChEBI" id="CHEBI:30616"/>
        <dbReference type="ChEBI" id="CHEBI:57823"/>
        <dbReference type="ChEBI" id="CHEBI:57919"/>
        <dbReference type="ChEBI" id="CHEBI:456216"/>
        <dbReference type="EC" id="2.7.1.148"/>
    </reaction>
</comment>
<comment type="caution">
    <text evidence="13">The sequence shown here is derived from an EMBL/GenBank/DDBJ whole genome shotgun (WGS) entry which is preliminary data.</text>
</comment>
<dbReference type="GO" id="GO:0050515">
    <property type="term" value="F:4-(cytidine 5'-diphospho)-2-C-methyl-D-erythritol kinase activity"/>
    <property type="evidence" value="ECO:0007669"/>
    <property type="project" value="UniProtKB-UniRule"/>
</dbReference>
<dbReference type="PANTHER" id="PTHR43527">
    <property type="entry name" value="4-DIPHOSPHOCYTIDYL-2-C-METHYL-D-ERYTHRITOL KINASE, CHLOROPLASTIC"/>
    <property type="match status" value="1"/>
</dbReference>
<evidence type="ECO:0000256" key="7">
    <source>
        <dbReference type="ARBA" id="ARBA00022840"/>
    </source>
</evidence>
<comment type="similarity">
    <text evidence="1 10">Belongs to the GHMP kinase family. IspE subfamily.</text>
</comment>
<dbReference type="Pfam" id="PF08544">
    <property type="entry name" value="GHMP_kinases_C"/>
    <property type="match status" value="1"/>
</dbReference>
<dbReference type="GO" id="GO:0019288">
    <property type="term" value="P:isopentenyl diphosphate biosynthetic process, methylerythritol 4-phosphate pathway"/>
    <property type="evidence" value="ECO:0007669"/>
    <property type="project" value="UniProtKB-UniRule"/>
</dbReference>
<sequence length="290" mass="30253">MSLSETAHAKINLTLHVTGKRTDGYHLLDSLVVFAAAADTLSYLPSCSPLSLDFTGPFGQVLATEATDDNLVIRAARLLAEDRATEQTGRLILEKNLPVASGIGGGSADAAATLRLLDRVWELNTPPDRLHSIAMQLGADVPVCLAQHPTRMSGIGEQLAPAPALPDCGMILVNCGEAVSTPAVFKARTKSFSPEATFPASWPDAKAMATDLARLTNDLEAPACDICPTIRTVLNTIAGLPGCRLSRMSGSGATCFGLFDTAAAADTAASALTHNPTGAGWWVHAGPLLR</sequence>
<evidence type="ECO:0000313" key="13">
    <source>
        <dbReference type="EMBL" id="GEN62215.1"/>
    </source>
</evidence>
<evidence type="ECO:0000256" key="9">
    <source>
        <dbReference type="ARBA" id="ARBA00032554"/>
    </source>
</evidence>
<dbReference type="InterPro" id="IPR004424">
    <property type="entry name" value="IspE"/>
</dbReference>
<dbReference type="HAMAP" id="MF_00061">
    <property type="entry name" value="IspE"/>
    <property type="match status" value="1"/>
</dbReference>
<dbReference type="SUPFAM" id="SSF55060">
    <property type="entry name" value="GHMP Kinase, C-terminal domain"/>
    <property type="match status" value="1"/>
</dbReference>
<evidence type="ECO:0000313" key="14">
    <source>
        <dbReference type="Proteomes" id="UP000321746"/>
    </source>
</evidence>
<comment type="function">
    <text evidence="10">Catalyzes the phosphorylation of the position 2 hydroxy group of 4-diphosphocytidyl-2C-methyl-D-erythritol.</text>
</comment>
<keyword evidence="8 10" id="KW-0414">Isoprene biosynthesis</keyword>